<organism evidence="1 2">
    <name type="scientific">Dallia pectoralis</name>
    <name type="common">Alaska blackfish</name>
    <dbReference type="NCBI Taxonomy" id="75939"/>
    <lineage>
        <taxon>Eukaryota</taxon>
        <taxon>Metazoa</taxon>
        <taxon>Chordata</taxon>
        <taxon>Craniata</taxon>
        <taxon>Vertebrata</taxon>
        <taxon>Euteleostomi</taxon>
        <taxon>Actinopterygii</taxon>
        <taxon>Neopterygii</taxon>
        <taxon>Teleostei</taxon>
        <taxon>Protacanthopterygii</taxon>
        <taxon>Esociformes</taxon>
        <taxon>Umbridae</taxon>
        <taxon>Dallia</taxon>
    </lineage>
</organism>
<evidence type="ECO:0000313" key="2">
    <source>
        <dbReference type="Proteomes" id="UP001157502"/>
    </source>
</evidence>
<reference evidence="1" key="1">
    <citation type="submission" date="2021-05" db="EMBL/GenBank/DDBJ databases">
        <authorList>
            <person name="Pan Q."/>
            <person name="Jouanno E."/>
            <person name="Zahm M."/>
            <person name="Klopp C."/>
            <person name="Cabau C."/>
            <person name="Louis A."/>
            <person name="Berthelot C."/>
            <person name="Parey E."/>
            <person name="Roest Crollius H."/>
            <person name="Montfort J."/>
            <person name="Robinson-Rechavi M."/>
            <person name="Bouchez O."/>
            <person name="Lampietro C."/>
            <person name="Lopez Roques C."/>
            <person name="Donnadieu C."/>
            <person name="Postlethwait J."/>
            <person name="Bobe J."/>
            <person name="Dillon D."/>
            <person name="Chandos A."/>
            <person name="von Hippel F."/>
            <person name="Guiguen Y."/>
        </authorList>
    </citation>
    <scope>NUCLEOTIDE SEQUENCE</scope>
    <source>
        <strain evidence="1">YG-Jan2019</strain>
    </source>
</reference>
<sequence>MAPSTLKRWFALVTILWTKRKKKPPPNHRGTLLTCKPVFVENSSYRIYIVSRCWSCDGGVSRAFIVTIVHHHRLPAQCVCVPHFTMTLHHLVLSPTLGLLALCCLSSGVNGIHNSPVPRQPITKEIDCSKACSLRQNHSTQCRQAVFSKENSTCLLLMCFNGSECNNISAVDLPTGRVSGLKARRAADGPGQKETRFNLTTSSTAATQPGTTQSSNAINNKSKNNLCHRCDHLRCFHVHECKEAGANQSGGPHVPSYLGKGFFTYYHHQNNFTNFFTYDHHQNSFTNFFTYDHHQNSFTNFFTYDHHQNSFTNFFTYDHHQNSFTNFFTYDHHQNSFTNFFTYDHHQNYFTNFFTYDHHQNSFTNFFTYDHLKSSTVRPRGRHQNGEHEHQ</sequence>
<proteinExistence type="predicted"/>
<keyword evidence="2" id="KW-1185">Reference proteome</keyword>
<dbReference type="Proteomes" id="UP001157502">
    <property type="component" value="Chromosome 18"/>
</dbReference>
<name>A0ACC2G2R7_DALPE</name>
<dbReference type="EMBL" id="CM055745">
    <property type="protein sequence ID" value="KAJ7997846.1"/>
    <property type="molecule type" value="Genomic_DNA"/>
</dbReference>
<gene>
    <name evidence="1" type="ORF">DPEC_G00216400</name>
</gene>
<accession>A0ACC2G2R7</accession>
<comment type="caution">
    <text evidence="1">The sequence shown here is derived from an EMBL/GenBank/DDBJ whole genome shotgun (WGS) entry which is preliminary data.</text>
</comment>
<evidence type="ECO:0000313" key="1">
    <source>
        <dbReference type="EMBL" id="KAJ7997846.1"/>
    </source>
</evidence>
<protein>
    <submittedName>
        <fullName evidence="1">Uncharacterized protein</fullName>
    </submittedName>
</protein>